<reference evidence="1" key="1">
    <citation type="submission" date="2020-11" db="EMBL/GenBank/DDBJ databases">
        <authorList>
            <consortium name="DOE Joint Genome Institute"/>
            <person name="Ahrendt S."/>
            <person name="Riley R."/>
            <person name="Andreopoulos W."/>
            <person name="Labutti K."/>
            <person name="Pangilinan J."/>
            <person name="Ruiz-Duenas F.J."/>
            <person name="Barrasa J.M."/>
            <person name="Sanchez-Garcia M."/>
            <person name="Camarero S."/>
            <person name="Miyauchi S."/>
            <person name="Serrano A."/>
            <person name="Linde D."/>
            <person name="Babiker R."/>
            <person name="Drula E."/>
            <person name="Ayuso-Fernandez I."/>
            <person name="Pacheco R."/>
            <person name="Padilla G."/>
            <person name="Ferreira P."/>
            <person name="Barriuso J."/>
            <person name="Kellner H."/>
            <person name="Castanera R."/>
            <person name="Alfaro M."/>
            <person name="Ramirez L."/>
            <person name="Pisabarro A.G."/>
            <person name="Kuo A."/>
            <person name="Tritt A."/>
            <person name="Lipzen A."/>
            <person name="He G."/>
            <person name="Yan M."/>
            <person name="Ng V."/>
            <person name="Cullen D."/>
            <person name="Martin F."/>
            <person name="Rosso M.-N."/>
            <person name="Henrissat B."/>
            <person name="Hibbett D."/>
            <person name="Martinez A.T."/>
            <person name="Grigoriev I.V."/>
        </authorList>
    </citation>
    <scope>NUCLEOTIDE SEQUENCE</scope>
    <source>
        <strain evidence="1">MF-IS2</strain>
    </source>
</reference>
<sequence>MILSHNKRVRKTRPPVDRKLLGYPYDVYAKPRPVEQPKRSYDCPEFDLNYILGENKDKRRRRRKKNVKKVEHRYWQPDPSIKGKCMGYAMGYTGRWNKMKG</sequence>
<comment type="caution">
    <text evidence="1">The sequence shown here is derived from an EMBL/GenBank/DDBJ whole genome shotgun (WGS) entry which is preliminary data.</text>
</comment>
<accession>A0A9P6BWY6</accession>
<protein>
    <submittedName>
        <fullName evidence="1">Uncharacterized protein</fullName>
    </submittedName>
</protein>
<evidence type="ECO:0000313" key="1">
    <source>
        <dbReference type="EMBL" id="KAF9442447.1"/>
    </source>
</evidence>
<dbReference type="EMBL" id="MU151631">
    <property type="protein sequence ID" value="KAF9442447.1"/>
    <property type="molecule type" value="Genomic_DNA"/>
</dbReference>
<name>A0A9P6BWY6_9AGAR</name>
<keyword evidence="2" id="KW-1185">Reference proteome</keyword>
<dbReference type="Proteomes" id="UP000807342">
    <property type="component" value="Unassembled WGS sequence"/>
</dbReference>
<proteinExistence type="predicted"/>
<organism evidence="1 2">
    <name type="scientific">Macrolepiota fuliginosa MF-IS2</name>
    <dbReference type="NCBI Taxonomy" id="1400762"/>
    <lineage>
        <taxon>Eukaryota</taxon>
        <taxon>Fungi</taxon>
        <taxon>Dikarya</taxon>
        <taxon>Basidiomycota</taxon>
        <taxon>Agaricomycotina</taxon>
        <taxon>Agaricomycetes</taxon>
        <taxon>Agaricomycetidae</taxon>
        <taxon>Agaricales</taxon>
        <taxon>Agaricineae</taxon>
        <taxon>Agaricaceae</taxon>
        <taxon>Macrolepiota</taxon>
    </lineage>
</organism>
<gene>
    <name evidence="1" type="ORF">P691DRAFT_810639</name>
</gene>
<dbReference type="OrthoDB" id="3063716at2759"/>
<dbReference type="AlphaFoldDB" id="A0A9P6BWY6"/>
<evidence type="ECO:0000313" key="2">
    <source>
        <dbReference type="Proteomes" id="UP000807342"/>
    </source>
</evidence>